<dbReference type="Gene3D" id="3.40.50.2300">
    <property type="match status" value="2"/>
</dbReference>
<keyword evidence="6" id="KW-1185">Reference proteome</keyword>
<dbReference type="GeneID" id="76463766"/>
<dbReference type="InterPro" id="IPR028082">
    <property type="entry name" value="Peripla_BP_I"/>
</dbReference>
<dbReference type="PROSITE" id="PS00356">
    <property type="entry name" value="HTH_LACI_1"/>
    <property type="match status" value="1"/>
</dbReference>
<dbReference type="Pfam" id="PF00356">
    <property type="entry name" value="LacI"/>
    <property type="match status" value="1"/>
</dbReference>
<evidence type="ECO:0000313" key="5">
    <source>
        <dbReference type="EMBL" id="ABM60204.1"/>
    </source>
</evidence>
<keyword evidence="3" id="KW-0804">Transcription</keyword>
<dbReference type="PANTHER" id="PTHR30146">
    <property type="entry name" value="LACI-RELATED TRANSCRIPTIONAL REPRESSOR"/>
    <property type="match status" value="1"/>
</dbReference>
<dbReference type="RefSeq" id="WP_011812188.1">
    <property type="nucleotide sequence ID" value="NC_008786.1"/>
</dbReference>
<dbReference type="eggNOG" id="COG1609">
    <property type="taxonomic scope" value="Bacteria"/>
</dbReference>
<dbReference type="InterPro" id="IPR010982">
    <property type="entry name" value="Lambda_DNA-bd_dom_sf"/>
</dbReference>
<dbReference type="STRING" id="391735.Veis_4504"/>
<dbReference type="PANTHER" id="PTHR30146:SF33">
    <property type="entry name" value="TRANSCRIPTIONAL REGULATOR"/>
    <property type="match status" value="1"/>
</dbReference>
<dbReference type="SUPFAM" id="SSF47413">
    <property type="entry name" value="lambda repressor-like DNA-binding domains"/>
    <property type="match status" value="1"/>
</dbReference>
<dbReference type="Proteomes" id="UP000000374">
    <property type="component" value="Chromosome"/>
</dbReference>
<dbReference type="SUPFAM" id="SSF53822">
    <property type="entry name" value="Periplasmic binding protein-like I"/>
    <property type="match status" value="1"/>
</dbReference>
<name>A1WRE7_VEREI</name>
<accession>A1WRE7</accession>
<dbReference type="CDD" id="cd01392">
    <property type="entry name" value="HTH_LacI"/>
    <property type="match status" value="1"/>
</dbReference>
<dbReference type="EMBL" id="CP000542">
    <property type="protein sequence ID" value="ABM60204.1"/>
    <property type="molecule type" value="Genomic_DNA"/>
</dbReference>
<dbReference type="GO" id="GO:0003700">
    <property type="term" value="F:DNA-binding transcription factor activity"/>
    <property type="evidence" value="ECO:0007669"/>
    <property type="project" value="TreeGrafter"/>
</dbReference>
<gene>
    <name evidence="5" type="ordered locus">Veis_4504</name>
</gene>
<evidence type="ECO:0000256" key="2">
    <source>
        <dbReference type="ARBA" id="ARBA00023125"/>
    </source>
</evidence>
<evidence type="ECO:0000259" key="4">
    <source>
        <dbReference type="PROSITE" id="PS50932"/>
    </source>
</evidence>
<dbReference type="AlphaFoldDB" id="A1WRE7"/>
<dbReference type="HOGENOM" id="CLU_037628_6_3_4"/>
<sequence>MPRHPASSSLALAGNAGRAVSLADVAMLAGVSPGTVSRALSRPEMIRPTTRMQIMAAVERLGYVTNGAARSLAMRRTMTIGAIVPRFGSSSFPTMIQALETRLAAHGYTLLLSAPEHKLSKEPAILRTLLERGVDAVALLGEEQLTHALPMLPASRIPFVLMWAPPESVNHAVGFSEREAAALVVAHLAALGHQRLGFIGGRTGDNARAQRRFHGFTVEVAKRGMTICEAAMIETDYGFEQGYAAMDQIIEDLDRADRPTAVVCGNDYLAAGALSALDRAAIEVPRALSIISFNDNDFASYLHPPLTTVRLPIREMGEQAGAYLIARLRGAAQPERVPLHVGLVVRQSTGPVFEGAIRRKPAKTR</sequence>
<dbReference type="SMART" id="SM00354">
    <property type="entry name" value="HTH_LACI"/>
    <property type="match status" value="1"/>
</dbReference>
<keyword evidence="2" id="KW-0238">DNA-binding</keyword>
<dbReference type="KEGG" id="vei:Veis_4504"/>
<protein>
    <submittedName>
        <fullName evidence="5">Transcriptional regulator, LacI family</fullName>
    </submittedName>
</protein>
<evidence type="ECO:0000313" key="6">
    <source>
        <dbReference type="Proteomes" id="UP000000374"/>
    </source>
</evidence>
<evidence type="ECO:0000256" key="1">
    <source>
        <dbReference type="ARBA" id="ARBA00023015"/>
    </source>
</evidence>
<dbReference type="Gene3D" id="1.10.260.40">
    <property type="entry name" value="lambda repressor-like DNA-binding domains"/>
    <property type="match status" value="1"/>
</dbReference>
<dbReference type="InterPro" id="IPR000843">
    <property type="entry name" value="HTH_LacI"/>
</dbReference>
<keyword evidence="1" id="KW-0805">Transcription regulation</keyword>
<dbReference type="GO" id="GO:0000976">
    <property type="term" value="F:transcription cis-regulatory region binding"/>
    <property type="evidence" value="ECO:0007669"/>
    <property type="project" value="TreeGrafter"/>
</dbReference>
<dbReference type="Pfam" id="PF13377">
    <property type="entry name" value="Peripla_BP_3"/>
    <property type="match status" value="1"/>
</dbReference>
<reference evidence="6" key="1">
    <citation type="submission" date="2006-12" db="EMBL/GenBank/DDBJ databases">
        <title>Complete sequence of chromosome 1 of Verminephrobacter eiseniae EF01-2.</title>
        <authorList>
            <person name="Copeland A."/>
            <person name="Lucas S."/>
            <person name="Lapidus A."/>
            <person name="Barry K."/>
            <person name="Detter J.C."/>
            <person name="Glavina del Rio T."/>
            <person name="Dalin E."/>
            <person name="Tice H."/>
            <person name="Pitluck S."/>
            <person name="Chertkov O."/>
            <person name="Brettin T."/>
            <person name="Bruce D."/>
            <person name="Han C."/>
            <person name="Tapia R."/>
            <person name="Gilna P."/>
            <person name="Schmutz J."/>
            <person name="Larimer F."/>
            <person name="Land M."/>
            <person name="Hauser L."/>
            <person name="Kyrpides N."/>
            <person name="Kim E."/>
            <person name="Stahl D."/>
            <person name="Richardson P."/>
        </authorList>
    </citation>
    <scope>NUCLEOTIDE SEQUENCE [LARGE SCALE GENOMIC DNA]</scope>
    <source>
        <strain evidence="6">EF01-2</strain>
    </source>
</reference>
<feature type="domain" description="HTH lacI-type" evidence="4">
    <location>
        <begin position="20"/>
        <end position="74"/>
    </location>
</feature>
<dbReference type="InterPro" id="IPR046335">
    <property type="entry name" value="LacI/GalR-like_sensor"/>
</dbReference>
<evidence type="ECO:0000256" key="3">
    <source>
        <dbReference type="ARBA" id="ARBA00023163"/>
    </source>
</evidence>
<proteinExistence type="predicted"/>
<dbReference type="PROSITE" id="PS50932">
    <property type="entry name" value="HTH_LACI_2"/>
    <property type="match status" value="1"/>
</dbReference>
<organism evidence="5 6">
    <name type="scientific">Verminephrobacter eiseniae (strain EF01-2)</name>
    <dbReference type="NCBI Taxonomy" id="391735"/>
    <lineage>
        <taxon>Bacteria</taxon>
        <taxon>Pseudomonadati</taxon>
        <taxon>Pseudomonadota</taxon>
        <taxon>Betaproteobacteria</taxon>
        <taxon>Burkholderiales</taxon>
        <taxon>Comamonadaceae</taxon>
        <taxon>Verminephrobacter</taxon>
    </lineage>
</organism>